<evidence type="ECO:0000256" key="2">
    <source>
        <dbReference type="SAM" id="SignalP"/>
    </source>
</evidence>
<proteinExistence type="predicted"/>
<feature type="region of interest" description="Disordered" evidence="1">
    <location>
        <begin position="293"/>
        <end position="318"/>
    </location>
</feature>
<gene>
    <name evidence="3" type="ORF">AYR66_23120</name>
</gene>
<accession>A0A254TKV7</accession>
<dbReference type="RefSeq" id="WP_088708787.1">
    <property type="nucleotide sequence ID" value="NZ_LSTO01000001.1"/>
</dbReference>
<sequence>MKRAAIVTSVLLALMNMQGAKAAEARPLQQKKLNSQQEKSGGSLIRVVDGPWGDAAPWQIEMLLNAITDEMLQHFPGRSVHPIVVAHSNGGPAVLYQKGPGNEYQVMLSAKGQNWAEYVYEFSHELVHILANYEHHAAPGQERHQWFEEMLCETVSLYMLKHFSLTWNAAPPLPETSEYAPALQAFTRRALSDRHRKLPAGMSFEQWFSNAAPRLVSSPYLRQENELVASLFLPLVEQNNDWRAVAYLNAGDLPKESSFREFLAQWFRSTPRHLRGFVEQSMQVFRIDKPDASYTAGIEPPAAPDRRRQEAAASPRFQ</sequence>
<organism evidence="3 4">
    <name type="scientific">Noviherbaspirillum denitrificans</name>
    <dbReference type="NCBI Taxonomy" id="1968433"/>
    <lineage>
        <taxon>Bacteria</taxon>
        <taxon>Pseudomonadati</taxon>
        <taxon>Pseudomonadota</taxon>
        <taxon>Betaproteobacteria</taxon>
        <taxon>Burkholderiales</taxon>
        <taxon>Oxalobacteraceae</taxon>
        <taxon>Noviherbaspirillum</taxon>
    </lineage>
</organism>
<evidence type="ECO:0000313" key="3">
    <source>
        <dbReference type="EMBL" id="OWW21952.1"/>
    </source>
</evidence>
<feature type="signal peptide" evidence="2">
    <location>
        <begin position="1"/>
        <end position="22"/>
    </location>
</feature>
<name>A0A254TKV7_9BURK</name>
<feature type="chain" id="PRO_5013259425" description="Peptidase M1 membrane alanine aminopeptidase domain-containing protein" evidence="2">
    <location>
        <begin position="23"/>
        <end position="318"/>
    </location>
</feature>
<evidence type="ECO:0008006" key="5">
    <source>
        <dbReference type="Google" id="ProtNLM"/>
    </source>
</evidence>
<protein>
    <recommendedName>
        <fullName evidence="5">Peptidase M1 membrane alanine aminopeptidase domain-containing protein</fullName>
    </recommendedName>
</protein>
<keyword evidence="4" id="KW-1185">Reference proteome</keyword>
<keyword evidence="2" id="KW-0732">Signal</keyword>
<reference evidence="3 4" key="1">
    <citation type="submission" date="2016-02" db="EMBL/GenBank/DDBJ databases">
        <authorList>
            <person name="Wen L."/>
            <person name="He K."/>
            <person name="Yang H."/>
        </authorList>
    </citation>
    <scope>NUCLEOTIDE SEQUENCE [LARGE SCALE GENOMIC DNA]</scope>
    <source>
        <strain evidence="3 4">TSA40</strain>
    </source>
</reference>
<dbReference type="AlphaFoldDB" id="A0A254TKV7"/>
<evidence type="ECO:0000313" key="4">
    <source>
        <dbReference type="Proteomes" id="UP000197535"/>
    </source>
</evidence>
<evidence type="ECO:0000256" key="1">
    <source>
        <dbReference type="SAM" id="MobiDB-lite"/>
    </source>
</evidence>
<dbReference type="EMBL" id="LSTO01000001">
    <property type="protein sequence ID" value="OWW21952.1"/>
    <property type="molecule type" value="Genomic_DNA"/>
</dbReference>
<dbReference type="Proteomes" id="UP000197535">
    <property type="component" value="Unassembled WGS sequence"/>
</dbReference>
<comment type="caution">
    <text evidence="3">The sequence shown here is derived from an EMBL/GenBank/DDBJ whole genome shotgun (WGS) entry which is preliminary data.</text>
</comment>
<dbReference type="OrthoDB" id="286202at2"/>